<dbReference type="EMBL" id="AQHV01000014">
    <property type="protein sequence ID" value="KKB53791.1"/>
    <property type="molecule type" value="Genomic_DNA"/>
</dbReference>
<dbReference type="AlphaFoldDB" id="A0A0F5J7C4"/>
<evidence type="ECO:0000313" key="2">
    <source>
        <dbReference type="Proteomes" id="UP000033047"/>
    </source>
</evidence>
<comment type="caution">
    <text evidence="1">The sequence shown here is derived from an EMBL/GenBank/DDBJ whole genome shotgun (WGS) entry which is preliminary data.</text>
</comment>
<accession>A0A0F5J7C4</accession>
<gene>
    <name evidence="1" type="ORF">HMPREF1535_03339</name>
</gene>
<organism evidence="1 2">
    <name type="scientific">Parabacteroides goldsteinii DSM 19448 = WAL 12034</name>
    <dbReference type="NCBI Taxonomy" id="927665"/>
    <lineage>
        <taxon>Bacteria</taxon>
        <taxon>Pseudomonadati</taxon>
        <taxon>Bacteroidota</taxon>
        <taxon>Bacteroidia</taxon>
        <taxon>Bacteroidales</taxon>
        <taxon>Tannerellaceae</taxon>
        <taxon>Parabacteroides</taxon>
    </lineage>
</organism>
<evidence type="ECO:0000313" key="1">
    <source>
        <dbReference type="EMBL" id="KKB53791.1"/>
    </source>
</evidence>
<dbReference type="PATRIC" id="fig|927665.4.peg.3431"/>
<dbReference type="STRING" id="927665.HMPREF1535_03339"/>
<dbReference type="Proteomes" id="UP000033047">
    <property type="component" value="Unassembled WGS sequence"/>
</dbReference>
<protein>
    <submittedName>
        <fullName evidence="1">Uncharacterized protein</fullName>
    </submittedName>
</protein>
<sequence>MMKKNSTITFYKFSNQYTAQWEAIIKKGPCPKKT</sequence>
<reference evidence="1 2" key="1">
    <citation type="submission" date="2013-04" db="EMBL/GenBank/DDBJ databases">
        <title>The Genome Sequence of Parabacteroides goldsteinii DSM 19448.</title>
        <authorList>
            <consortium name="The Broad Institute Genomics Platform"/>
            <person name="Earl A."/>
            <person name="Ward D."/>
            <person name="Feldgarden M."/>
            <person name="Gevers D."/>
            <person name="Martens E."/>
            <person name="Sakamoto M."/>
            <person name="Benno Y."/>
            <person name="Song Y."/>
            <person name="Liu C."/>
            <person name="Lee J."/>
            <person name="Bolanos M."/>
            <person name="Vaisanen M.L."/>
            <person name="Finegold S.M."/>
            <person name="Walker B."/>
            <person name="Young S."/>
            <person name="Zeng Q."/>
            <person name="Gargeya S."/>
            <person name="Fitzgerald M."/>
            <person name="Haas B."/>
            <person name="Abouelleil A."/>
            <person name="Allen A.W."/>
            <person name="Alvarado L."/>
            <person name="Arachchi H.M."/>
            <person name="Berlin A.M."/>
            <person name="Chapman S.B."/>
            <person name="Gainer-Dewar J."/>
            <person name="Goldberg J."/>
            <person name="Griggs A."/>
            <person name="Gujja S."/>
            <person name="Hansen M."/>
            <person name="Howarth C."/>
            <person name="Imamovic A."/>
            <person name="Ireland A."/>
            <person name="Larimer J."/>
            <person name="McCowan C."/>
            <person name="Murphy C."/>
            <person name="Pearson M."/>
            <person name="Poon T.W."/>
            <person name="Priest M."/>
            <person name="Roberts A."/>
            <person name="Saif S."/>
            <person name="Shea T."/>
            <person name="Sisk P."/>
            <person name="Sykes S."/>
            <person name="Wortman J."/>
            <person name="Nusbaum C."/>
            <person name="Birren B."/>
        </authorList>
    </citation>
    <scope>NUCLEOTIDE SEQUENCE [LARGE SCALE GENOMIC DNA]</scope>
    <source>
        <strain evidence="1 2">DSM 19448</strain>
    </source>
</reference>
<proteinExistence type="predicted"/>
<name>A0A0F5J7C4_9BACT</name>
<dbReference type="HOGENOM" id="CLU_3375039_0_0_10"/>